<dbReference type="Proteomes" id="UP000494365">
    <property type="component" value="Unassembled WGS sequence"/>
</dbReference>
<dbReference type="GO" id="GO:0017004">
    <property type="term" value="P:cytochrome complex assembly"/>
    <property type="evidence" value="ECO:0007669"/>
    <property type="project" value="UniProtKB-KW"/>
</dbReference>
<dbReference type="PANTHER" id="PTHR37531:SF1">
    <property type="entry name" value="HEME EXPORTER PROTEIN D"/>
    <property type="match status" value="1"/>
</dbReference>
<keyword evidence="6 12" id="KW-1003">Cell membrane</keyword>
<dbReference type="NCBIfam" id="TIGR03141">
    <property type="entry name" value="cytochro_ccmD"/>
    <property type="match status" value="1"/>
</dbReference>
<feature type="transmembrane region" description="Helical" evidence="12">
    <location>
        <begin position="20"/>
        <end position="38"/>
    </location>
</feature>
<comment type="function">
    <text evidence="1 12">Required for the export of heme to the periplasm for the biogenesis of c-type cytochromes.</text>
</comment>
<keyword evidence="11 12" id="KW-0472">Membrane</keyword>
<keyword evidence="10 12" id="KW-1133">Transmembrane helix</keyword>
<reference evidence="13 14" key="1">
    <citation type="submission" date="2020-04" db="EMBL/GenBank/DDBJ databases">
        <authorList>
            <person name="De Canck E."/>
        </authorList>
    </citation>
    <scope>NUCLEOTIDE SEQUENCE [LARGE SCALE GENOMIC DNA]</scope>
    <source>
        <strain evidence="13 14">LMG 28614</strain>
    </source>
</reference>
<evidence type="ECO:0000313" key="13">
    <source>
        <dbReference type="EMBL" id="CAB3800591.1"/>
    </source>
</evidence>
<evidence type="ECO:0000256" key="1">
    <source>
        <dbReference type="ARBA" id="ARBA00002442"/>
    </source>
</evidence>
<dbReference type="Pfam" id="PF04995">
    <property type="entry name" value="CcmD"/>
    <property type="match status" value="1"/>
</dbReference>
<evidence type="ECO:0000256" key="10">
    <source>
        <dbReference type="ARBA" id="ARBA00022989"/>
    </source>
</evidence>
<evidence type="ECO:0000256" key="5">
    <source>
        <dbReference type="ARBA" id="ARBA00022448"/>
    </source>
</evidence>
<keyword evidence="5 12" id="KW-0813">Transport</keyword>
<keyword evidence="8 12" id="KW-0812">Transmembrane</keyword>
<dbReference type="RefSeq" id="WP_175152256.1">
    <property type="nucleotide sequence ID" value="NZ_CADIKK010000028.1"/>
</dbReference>
<sequence length="58" mass="6575">MNWHSAAEVFDMGGYGLYVWGSYVVTAMIMAIEPWLAARRRRRALAQALETSAEESRP</sequence>
<evidence type="ECO:0000256" key="12">
    <source>
        <dbReference type="RuleBase" id="RU363101"/>
    </source>
</evidence>
<name>A0A6S7BVM8_9BURK</name>
<comment type="similarity">
    <text evidence="3 12">Belongs to the CcmD/CycX/HelD family.</text>
</comment>
<gene>
    <name evidence="13" type="ORF">LMG28614_05222</name>
</gene>
<evidence type="ECO:0000256" key="8">
    <source>
        <dbReference type="ARBA" id="ARBA00022692"/>
    </source>
</evidence>
<evidence type="ECO:0000256" key="2">
    <source>
        <dbReference type="ARBA" id="ARBA00004377"/>
    </source>
</evidence>
<dbReference type="AlphaFoldDB" id="A0A6S7BVM8"/>
<accession>A0A6S7BVM8</accession>
<evidence type="ECO:0000256" key="9">
    <source>
        <dbReference type="ARBA" id="ARBA00022748"/>
    </source>
</evidence>
<evidence type="ECO:0000256" key="3">
    <source>
        <dbReference type="ARBA" id="ARBA00008741"/>
    </source>
</evidence>
<dbReference type="InterPro" id="IPR052075">
    <property type="entry name" value="Heme_exporter_D"/>
</dbReference>
<keyword evidence="7 12" id="KW-0997">Cell inner membrane</keyword>
<dbReference type="InterPro" id="IPR007078">
    <property type="entry name" value="Haem_export_protD_CcmD"/>
</dbReference>
<dbReference type="GO" id="GO:1903607">
    <property type="term" value="P:cytochrome c biosynthetic process"/>
    <property type="evidence" value="ECO:0007669"/>
    <property type="project" value="TreeGrafter"/>
</dbReference>
<evidence type="ECO:0000256" key="4">
    <source>
        <dbReference type="ARBA" id="ARBA00016461"/>
    </source>
</evidence>
<evidence type="ECO:0000256" key="7">
    <source>
        <dbReference type="ARBA" id="ARBA00022519"/>
    </source>
</evidence>
<dbReference type="GO" id="GO:0005886">
    <property type="term" value="C:plasma membrane"/>
    <property type="evidence" value="ECO:0007669"/>
    <property type="project" value="UniProtKB-SubCell"/>
</dbReference>
<dbReference type="EMBL" id="CADIKK010000028">
    <property type="protein sequence ID" value="CAB3800591.1"/>
    <property type="molecule type" value="Genomic_DNA"/>
</dbReference>
<keyword evidence="9 12" id="KW-0201">Cytochrome c-type biogenesis</keyword>
<dbReference type="GO" id="GO:0015886">
    <property type="term" value="P:heme transport"/>
    <property type="evidence" value="ECO:0007669"/>
    <property type="project" value="InterPro"/>
</dbReference>
<keyword evidence="14" id="KW-1185">Reference proteome</keyword>
<dbReference type="PANTHER" id="PTHR37531">
    <property type="entry name" value="HEME EXPORTER PROTEIN D"/>
    <property type="match status" value="1"/>
</dbReference>
<evidence type="ECO:0000313" key="14">
    <source>
        <dbReference type="Proteomes" id="UP000494365"/>
    </source>
</evidence>
<organism evidence="13 14">
    <name type="scientific">Paraburkholderia ultramafica</name>
    <dbReference type="NCBI Taxonomy" id="1544867"/>
    <lineage>
        <taxon>Bacteria</taxon>
        <taxon>Pseudomonadati</taxon>
        <taxon>Pseudomonadota</taxon>
        <taxon>Betaproteobacteria</taxon>
        <taxon>Burkholderiales</taxon>
        <taxon>Burkholderiaceae</taxon>
        <taxon>Paraburkholderia</taxon>
    </lineage>
</organism>
<protein>
    <recommendedName>
        <fullName evidence="4 12">Heme exporter protein D</fullName>
    </recommendedName>
</protein>
<proteinExistence type="inferred from homology"/>
<comment type="subcellular location">
    <subcellularLocation>
        <location evidence="2 12">Cell inner membrane</location>
        <topology evidence="2 12">Single-pass membrane protein</topology>
    </subcellularLocation>
</comment>
<evidence type="ECO:0000256" key="11">
    <source>
        <dbReference type="ARBA" id="ARBA00023136"/>
    </source>
</evidence>
<evidence type="ECO:0000256" key="6">
    <source>
        <dbReference type="ARBA" id="ARBA00022475"/>
    </source>
</evidence>